<dbReference type="Gene3D" id="3.90.228.10">
    <property type="match status" value="1"/>
</dbReference>
<dbReference type="Proteomes" id="UP000515131">
    <property type="component" value="Unplaced"/>
</dbReference>
<dbReference type="CDD" id="cd01341">
    <property type="entry name" value="ADP_ribosyl"/>
    <property type="match status" value="2"/>
</dbReference>
<evidence type="ECO:0000313" key="14">
    <source>
        <dbReference type="RefSeq" id="XP_025774962.1"/>
    </source>
</evidence>
<evidence type="ECO:0000256" key="5">
    <source>
        <dbReference type="ARBA" id="ARBA00022765"/>
    </source>
</evidence>
<feature type="compositionally biased region" description="Low complexity" evidence="11">
    <location>
        <begin position="198"/>
        <end position="209"/>
    </location>
</feature>
<evidence type="ECO:0000256" key="4">
    <source>
        <dbReference type="ARBA" id="ARBA00022695"/>
    </source>
</evidence>
<comment type="similarity">
    <text evidence="7">Belongs to the ARTD/PARP family.</text>
</comment>
<name>A0A6P6HGX8_PUMCO</name>
<keyword evidence="13" id="KW-1185">Reference proteome</keyword>
<dbReference type="SUPFAM" id="SSF56399">
    <property type="entry name" value="ADP-ribosylation"/>
    <property type="match status" value="1"/>
</dbReference>
<feature type="region of interest" description="Disordered" evidence="11">
    <location>
        <begin position="263"/>
        <end position="339"/>
    </location>
</feature>
<keyword evidence="3 10" id="KW-0808">Transferase</keyword>
<evidence type="ECO:0000256" key="8">
    <source>
        <dbReference type="ARBA" id="ARBA00052566"/>
    </source>
</evidence>
<evidence type="ECO:0000256" key="9">
    <source>
        <dbReference type="ARBA" id="ARBA00055359"/>
    </source>
</evidence>
<evidence type="ECO:0000256" key="11">
    <source>
        <dbReference type="SAM" id="MobiDB-lite"/>
    </source>
</evidence>
<dbReference type="KEGG" id="pcoo:112855531"/>
<evidence type="ECO:0000256" key="3">
    <source>
        <dbReference type="ARBA" id="ARBA00022679"/>
    </source>
</evidence>
<reference evidence="14" key="1">
    <citation type="submission" date="2025-08" db="UniProtKB">
        <authorList>
            <consortium name="RefSeq"/>
        </authorList>
    </citation>
    <scope>IDENTIFICATION</scope>
    <source>
        <tissue evidence="14">Blood</tissue>
    </source>
</reference>
<dbReference type="EC" id="2.4.2.-" evidence="10"/>
<dbReference type="GO" id="GO:0003950">
    <property type="term" value="F:NAD+ poly-ADP-ribosyltransferase activity"/>
    <property type="evidence" value="ECO:0007669"/>
    <property type="project" value="UniProtKB-UniRule"/>
</dbReference>
<proteinExistence type="inferred from homology"/>
<evidence type="ECO:0000256" key="6">
    <source>
        <dbReference type="ARBA" id="ARBA00023027"/>
    </source>
</evidence>
<keyword evidence="4" id="KW-0548">Nucleotidyltransferase</keyword>
<accession>A0A6P6HGX8</accession>
<feature type="region of interest" description="Disordered" evidence="11">
    <location>
        <begin position="179"/>
        <end position="213"/>
    </location>
</feature>
<feature type="region of interest" description="Disordered" evidence="11">
    <location>
        <begin position="54"/>
        <end position="73"/>
    </location>
</feature>
<evidence type="ECO:0000259" key="12">
    <source>
        <dbReference type="PROSITE" id="PS51059"/>
    </source>
</evidence>
<sequence>MGVEKLYAGRAGQVEDETRKVVKGHKFGHWGVKQRRDKMQETGIMAENMEMRREADKLKKQDPQGLVGDGERDDKPLRFLAGPAACAFQRLAVSEGPCGPASLALSQGALWRGCGAGVIFPGGSKGTSVDQEALLNLYLPLATNEERQRGRPSLLIPPNHTGRQVPTFSFRKLSRTPTAPLVFPRTRPNTRRRRHPSASHPSQPASTAQTTEAWRPRLWRAQRQAARRLVRCGSRDSGVPARACAEWVCAPVTERRGVGVRDLARPARPPPLGLPLRPRGASRAARPLSGGRTRPGVAVSTREAGLWGGRHGDGAGRPGRGKGAGPAPPRPGWMKKPEKSCDCSPQGGLRACPGNEDGCQCLGANLVLALLGDIKGQFWNDDDSEGDNESEEFLYGVQGSCAADLYRHPQLDADIEAVKEIYSENSVSIREYGTIDDVDIDLHINISFLDEEVSTAWKVLRTEPIVLRLRFSLSQYLDGPEPSIEVFQPSNKEGFGLGLQLKKILGMFTSQQWKHLSNDFLKTQQEKRHSWFKASGTIKKFRAGLSIFSPIPKSPSFPIIQDSMLKGKLGVPELRVGRLMNRSISCTMKNPKVEVFGYPPSPQVSGHCKNIPTLEYGFLVQIMKYAEQRIPTLNEYCVVCDEQHVFQNGSMLKPAVCTRELCVFSFYTLGVMSGAAEEVATGAEVVDLLVAMCRAALESPRKSIIFEPYPSVVDPTDPKTLAFNPKKKNYERLQKALDSVMSIREMTQGSYLEIKKQMDKLDPLAHPLLQWIISSNRSHIVKLPLSRQLKFMHTSHQFLLLSSPPAKEARFRTAKKLYGSTFAFHGSHIENWHSILRNGLVNASYTKLQLHGAAYGKGIYLSPISSISFGYSGMGKGQHRMPSKDELVQRYNRMNTIPQTRSIQSRFLQSRNLNCIALCEVITSKDLQKHGNIWVCPVSDHVCTRFFFVYEDGQVGDANINTQDPKIQKEIMRVIGTQVYTN</sequence>
<comment type="catalytic activity">
    <reaction evidence="8">
        <text>L-cysteinyl-[protein] + NAD(+) = S-(ADP-D-ribosyl)-L-cysteinyl-[protein] + nicotinamide + H(+)</text>
        <dbReference type="Rhea" id="RHEA:56612"/>
        <dbReference type="Rhea" id="RHEA-COMP:10131"/>
        <dbReference type="Rhea" id="RHEA-COMP:14624"/>
        <dbReference type="ChEBI" id="CHEBI:15378"/>
        <dbReference type="ChEBI" id="CHEBI:17154"/>
        <dbReference type="ChEBI" id="CHEBI:29950"/>
        <dbReference type="ChEBI" id="CHEBI:57540"/>
        <dbReference type="ChEBI" id="CHEBI:140607"/>
    </reaction>
</comment>
<dbReference type="CTD" id="56965"/>
<feature type="domain" description="PARP catalytic" evidence="12">
    <location>
        <begin position="745"/>
        <end position="972"/>
    </location>
</feature>
<dbReference type="FunFam" id="3.90.228.10:FF:000032">
    <property type="entry name" value="Poly [ADP-ribose] polymerase"/>
    <property type="match status" value="1"/>
</dbReference>
<evidence type="ECO:0000313" key="13">
    <source>
        <dbReference type="Proteomes" id="UP000515131"/>
    </source>
</evidence>
<keyword evidence="6 10" id="KW-0520">NAD</keyword>
<protein>
    <recommendedName>
        <fullName evidence="10">Poly [ADP-ribose] polymerase</fullName>
        <shortName evidence="10">PARP</shortName>
        <ecNumber evidence="10">2.4.2.-</ecNumber>
    </recommendedName>
</protein>
<dbReference type="InterPro" id="IPR012317">
    <property type="entry name" value="Poly(ADP-ribose)pol_cat_dom"/>
</dbReference>
<keyword evidence="2 10" id="KW-0328">Glycosyltransferase</keyword>
<dbReference type="PANTHER" id="PTHR21328">
    <property type="entry name" value="POLY ADP-RIBOSE POLYMERASE FAMILY, MEMBER PARP"/>
    <property type="match status" value="1"/>
</dbReference>
<evidence type="ECO:0000256" key="2">
    <source>
        <dbReference type="ARBA" id="ARBA00022676"/>
    </source>
</evidence>
<keyword evidence="5" id="KW-0013">ADP-ribosylation</keyword>
<comment type="function">
    <text evidence="9">Mono-ADP-ribosyltransferase that mediates mono-ADP-ribosylation of target proteins.</text>
</comment>
<gene>
    <name evidence="14" type="primary">PARP6</name>
</gene>
<feature type="compositionally biased region" description="Gly residues" evidence="11">
    <location>
        <begin position="315"/>
        <end position="324"/>
    </location>
</feature>
<dbReference type="GeneID" id="112855531"/>
<dbReference type="InterPro" id="IPR051838">
    <property type="entry name" value="ARTD_PARP"/>
</dbReference>
<dbReference type="Pfam" id="PF00644">
    <property type="entry name" value="PARP"/>
    <property type="match status" value="1"/>
</dbReference>
<feature type="compositionally biased region" description="Basic residues" evidence="11">
    <location>
        <begin position="188"/>
        <end position="197"/>
    </location>
</feature>
<dbReference type="RefSeq" id="XP_025774962.1">
    <property type="nucleotide sequence ID" value="XM_025919177.1"/>
</dbReference>
<evidence type="ECO:0000256" key="10">
    <source>
        <dbReference type="RuleBase" id="RU362114"/>
    </source>
</evidence>
<evidence type="ECO:0000256" key="1">
    <source>
        <dbReference type="ARBA" id="ARBA00000438"/>
    </source>
</evidence>
<comment type="catalytic activity">
    <reaction evidence="1">
        <text>L-aspartyl-[protein] + NAD(+) = 4-O-(ADP-D-ribosyl)-L-aspartyl-[protein] + nicotinamide</text>
        <dbReference type="Rhea" id="RHEA:54424"/>
        <dbReference type="Rhea" id="RHEA-COMP:9867"/>
        <dbReference type="Rhea" id="RHEA-COMP:13832"/>
        <dbReference type="ChEBI" id="CHEBI:17154"/>
        <dbReference type="ChEBI" id="CHEBI:29961"/>
        <dbReference type="ChEBI" id="CHEBI:57540"/>
        <dbReference type="ChEBI" id="CHEBI:138102"/>
    </reaction>
</comment>
<evidence type="ECO:0000256" key="7">
    <source>
        <dbReference type="ARBA" id="ARBA00024347"/>
    </source>
</evidence>
<dbReference type="PROSITE" id="PS51059">
    <property type="entry name" value="PARP_CATALYTIC"/>
    <property type="match status" value="1"/>
</dbReference>
<dbReference type="GO" id="GO:0016779">
    <property type="term" value="F:nucleotidyltransferase activity"/>
    <property type="evidence" value="ECO:0007669"/>
    <property type="project" value="UniProtKB-KW"/>
</dbReference>
<organism evidence="13 14">
    <name type="scientific">Puma concolor</name>
    <name type="common">Mountain lion</name>
    <name type="synonym">Felis concolor</name>
    <dbReference type="NCBI Taxonomy" id="9696"/>
    <lineage>
        <taxon>Eukaryota</taxon>
        <taxon>Metazoa</taxon>
        <taxon>Chordata</taxon>
        <taxon>Craniata</taxon>
        <taxon>Vertebrata</taxon>
        <taxon>Euteleostomi</taxon>
        <taxon>Mammalia</taxon>
        <taxon>Eutheria</taxon>
        <taxon>Laurasiatheria</taxon>
        <taxon>Carnivora</taxon>
        <taxon>Feliformia</taxon>
        <taxon>Felidae</taxon>
        <taxon>Felinae</taxon>
        <taxon>Puma</taxon>
    </lineage>
</organism>
<dbReference type="AlphaFoldDB" id="A0A6P6HGX8"/>